<proteinExistence type="predicted"/>
<accession>A0ABX8R5F7</accession>
<name>A0ABX8R5F7_9ACTN</name>
<gene>
    <name evidence="3" type="ORF">AGRA3207_000795</name>
</gene>
<protein>
    <recommendedName>
        <fullName evidence="2">ARB-07466-like C-terminal domain-containing protein</fullName>
    </recommendedName>
</protein>
<dbReference type="InterPro" id="IPR058593">
    <property type="entry name" value="ARB_07466-like_C"/>
</dbReference>
<keyword evidence="4" id="KW-1185">Reference proteome</keyword>
<evidence type="ECO:0000256" key="1">
    <source>
        <dbReference type="SAM" id="MobiDB-lite"/>
    </source>
</evidence>
<dbReference type="Proteomes" id="UP001049518">
    <property type="component" value="Chromosome"/>
</dbReference>
<feature type="domain" description="ARB-07466-like C-terminal" evidence="2">
    <location>
        <begin position="263"/>
        <end position="371"/>
    </location>
</feature>
<evidence type="ECO:0000313" key="4">
    <source>
        <dbReference type="Proteomes" id="UP001049518"/>
    </source>
</evidence>
<sequence length="380" mass="39056">MVGLTGPGRALPAVVAAALTLTLAADVTVVLSRLPAADRPGDLVSVPDGAAPAPPAVAPLTRRHIPHLLIAGAAPLPAAAVVRASRLRGVAGATVVDAARAQVGGRRVGLLGVDPSSFRAFAPPRTAESDGLWQTIATGGLAVSFDLGRDGSLPLGGVVEAGSSAHPGRVRVGAYASMGIGDVDAVVSRAQARALGLPDGNGLVLSAPRADVARLTGQLRRIMPRGTRVAPLNTRRAPAGTGGGPRVTARPDGGRGAGSPITGNTMTPAMRTALLEINRMFGPFPAIGCHRSDADAQDHGDGRACDFMEGAGGRMPSADARRHGDQVAQYVITNARRLGISYVIWKQHIWNVRGGGWRPMADRGGITQNHFDHVHVSVLR</sequence>
<dbReference type="EMBL" id="CP059572">
    <property type="protein sequence ID" value="QXJ26312.1"/>
    <property type="molecule type" value="Genomic_DNA"/>
</dbReference>
<evidence type="ECO:0000259" key="2">
    <source>
        <dbReference type="Pfam" id="PF26571"/>
    </source>
</evidence>
<evidence type="ECO:0000313" key="3">
    <source>
        <dbReference type="EMBL" id="QXJ26312.1"/>
    </source>
</evidence>
<reference evidence="3" key="1">
    <citation type="submission" date="2020-07" db="EMBL/GenBank/DDBJ databases">
        <authorList>
            <person name="Tarantini F.S."/>
            <person name="Hong K.W."/>
            <person name="Chan K.G."/>
        </authorList>
    </citation>
    <scope>NUCLEOTIDE SEQUENCE</scope>
    <source>
        <strain evidence="3">32-07</strain>
    </source>
</reference>
<organism evidence="3 4">
    <name type="scientific">Actinomadura graeca</name>
    <dbReference type="NCBI Taxonomy" id="2750812"/>
    <lineage>
        <taxon>Bacteria</taxon>
        <taxon>Bacillati</taxon>
        <taxon>Actinomycetota</taxon>
        <taxon>Actinomycetes</taxon>
        <taxon>Streptosporangiales</taxon>
        <taxon>Thermomonosporaceae</taxon>
        <taxon>Actinomadura</taxon>
    </lineage>
</organism>
<feature type="region of interest" description="Disordered" evidence="1">
    <location>
        <begin position="232"/>
        <end position="266"/>
    </location>
</feature>
<dbReference type="Pfam" id="PF26571">
    <property type="entry name" value="VldE"/>
    <property type="match status" value="1"/>
</dbReference>